<reference evidence="1 2" key="1">
    <citation type="journal article" date="2012" name="Nucleic Acids Res.">
        <title>Sequencing of the smallest Apicomplexan genome from the human pathogen Babesia microti.</title>
        <authorList>
            <person name="Cornillot E."/>
            <person name="Hadj-Kaddour K."/>
            <person name="Dassouli A."/>
            <person name="Noel B."/>
            <person name="Ranwez V."/>
            <person name="Vacherie B."/>
            <person name="Augagneur Y."/>
            <person name="Bres V."/>
            <person name="Duclos A."/>
            <person name="Randazzo S."/>
            <person name="Carcy B."/>
            <person name="Debierre-Grockiego F."/>
            <person name="Delbecq S."/>
            <person name="Moubri-Menage K."/>
            <person name="Shams-Eldin H."/>
            <person name="Usmani-Brown S."/>
            <person name="Bringaud F."/>
            <person name="Wincker P."/>
            <person name="Vivares C.P."/>
            <person name="Schwarz R.T."/>
            <person name="Schetters T.P."/>
            <person name="Krause P.J."/>
            <person name="Gorenflot A."/>
            <person name="Berry V."/>
            <person name="Barbe V."/>
            <person name="Ben Mamoun C."/>
        </authorList>
    </citation>
    <scope>NUCLEOTIDE SEQUENCE [LARGE SCALE GENOMIC DNA]</scope>
    <source>
        <strain evidence="1 2">RI</strain>
    </source>
</reference>
<reference evidence="1 2" key="3">
    <citation type="journal article" date="2016" name="Sci. Rep.">
        <title>Genome-wide diversity and gene expression profiling of Babesia microti isolates identify polymorphic genes that mediate host-pathogen interactions.</title>
        <authorList>
            <person name="Silva J.C."/>
            <person name="Cornillot E."/>
            <person name="McCracken C."/>
            <person name="Usmani-Brown S."/>
            <person name="Dwivedi A."/>
            <person name="Ifeonu O.O."/>
            <person name="Crabtree J."/>
            <person name="Gotia H.T."/>
            <person name="Virji A.Z."/>
            <person name="Reynes C."/>
            <person name="Colinge J."/>
            <person name="Kumar V."/>
            <person name="Lawres L."/>
            <person name="Pazzi J.E."/>
            <person name="Pablo J.V."/>
            <person name="Hung C."/>
            <person name="Brancato J."/>
            <person name="Kumari P."/>
            <person name="Orvis J."/>
            <person name="Tretina K."/>
            <person name="Chibucos M."/>
            <person name="Ott S."/>
            <person name="Sadzewicz L."/>
            <person name="Sengamalay N."/>
            <person name="Shetty A.C."/>
            <person name="Su Q."/>
            <person name="Tallon L."/>
            <person name="Fraser C.M."/>
            <person name="Frutos R."/>
            <person name="Molina D.M."/>
            <person name="Krause P.J."/>
            <person name="Ben Mamoun C."/>
        </authorList>
    </citation>
    <scope>NUCLEOTIDE SEQUENCE [LARGE SCALE GENOMIC DNA]</scope>
    <source>
        <strain evidence="1 2">RI</strain>
    </source>
</reference>
<dbReference type="Proteomes" id="UP000002899">
    <property type="component" value="Chromosome III"/>
</dbReference>
<sequence length="150" mass="17364">MSCNRQVRICKCQEDNVANWLEVELPKKVKVNIQTCPNCLENSYDCMECLETESNSVFETVPQHRSNTIIVRNRQTAPRVIMQPPQTVIVRNEARPPLVIHQQPPNVIVRNDPPQPVYVQQPPPNVLVKETKQKFACTKHNNCNYYQKGR</sequence>
<keyword evidence="2" id="KW-1185">Reference proteome</keyword>
<gene>
    <name evidence="1" type="ORF">BMR1_03g02550</name>
</gene>
<accession>A0A0K3AN08</accession>
<dbReference type="KEGG" id="bmic:BMR1_03g02550"/>
<dbReference type="EMBL" id="LN871598">
    <property type="protein sequence ID" value="CTQ41109.1"/>
    <property type="molecule type" value="Genomic_DNA"/>
</dbReference>
<dbReference type="RefSeq" id="XP_012649120.1">
    <property type="nucleotide sequence ID" value="XM_012793666.1"/>
</dbReference>
<dbReference type="GeneID" id="24425151"/>
<dbReference type="VEuPathDB" id="PiroplasmaDB:BMR1_03g02550"/>
<reference evidence="1 2" key="2">
    <citation type="journal article" date="2013" name="PLoS ONE">
        <title>Whole genome mapping and re-organization of the nuclear and mitochondrial genomes of Babesia microti isolates.</title>
        <authorList>
            <person name="Cornillot E."/>
            <person name="Dassouli A."/>
            <person name="Garg A."/>
            <person name="Pachikara N."/>
            <person name="Randazzo S."/>
            <person name="Depoix D."/>
            <person name="Carcy B."/>
            <person name="Delbecq S."/>
            <person name="Frutos R."/>
            <person name="Silva J.C."/>
            <person name="Sutton R."/>
            <person name="Krause P.J."/>
            <person name="Mamoun C.B."/>
        </authorList>
    </citation>
    <scope>NUCLEOTIDE SEQUENCE [LARGE SCALE GENOMIC DNA]</scope>
    <source>
        <strain evidence="1 2">RI</strain>
    </source>
</reference>
<evidence type="ECO:0000313" key="1">
    <source>
        <dbReference type="EMBL" id="CTQ41109.1"/>
    </source>
</evidence>
<dbReference type="AlphaFoldDB" id="A0A0K3AN08"/>
<protein>
    <submittedName>
        <fullName evidence="1">Uncharacterized protein</fullName>
    </submittedName>
</protein>
<dbReference type="OrthoDB" id="361343at2759"/>
<evidence type="ECO:0000313" key="2">
    <source>
        <dbReference type="Proteomes" id="UP000002899"/>
    </source>
</evidence>
<organism evidence="1 2">
    <name type="scientific">Babesia microti (strain RI)</name>
    <dbReference type="NCBI Taxonomy" id="1133968"/>
    <lineage>
        <taxon>Eukaryota</taxon>
        <taxon>Sar</taxon>
        <taxon>Alveolata</taxon>
        <taxon>Apicomplexa</taxon>
        <taxon>Aconoidasida</taxon>
        <taxon>Piroplasmida</taxon>
        <taxon>Babesiidae</taxon>
        <taxon>Babesia</taxon>
    </lineage>
</organism>
<name>A0A0K3AN08_BABMR</name>
<proteinExistence type="predicted"/>